<dbReference type="Proteomes" id="UP000034078">
    <property type="component" value="Unassembled WGS sequence"/>
</dbReference>
<evidence type="ECO:0008006" key="3">
    <source>
        <dbReference type="Google" id="ProtNLM"/>
    </source>
</evidence>
<dbReference type="EMBL" id="LCKO01000005">
    <property type="protein sequence ID" value="KKU00372.1"/>
    <property type="molecule type" value="Genomic_DNA"/>
</dbReference>
<dbReference type="InterPro" id="IPR015797">
    <property type="entry name" value="NUDIX_hydrolase-like_dom_sf"/>
</dbReference>
<comment type="caution">
    <text evidence="1">The sequence shown here is derived from an EMBL/GenBank/DDBJ whole genome shotgun (WGS) entry which is preliminary data.</text>
</comment>
<protein>
    <recommendedName>
        <fullName evidence="3">Nudix hydrolase domain-containing protein</fullName>
    </recommendedName>
</protein>
<evidence type="ECO:0000313" key="2">
    <source>
        <dbReference type="Proteomes" id="UP000034078"/>
    </source>
</evidence>
<name>A0A837IIE6_9BACT</name>
<organism evidence="1 2">
    <name type="scientific">Candidatus Collierbacteria bacterium GW2011_GWB2_45_17</name>
    <dbReference type="NCBI Taxonomy" id="1618388"/>
    <lineage>
        <taxon>Bacteria</taxon>
        <taxon>Candidatus Collieribacteriota</taxon>
    </lineage>
</organism>
<reference evidence="1 2" key="1">
    <citation type="journal article" date="2015" name="Nature">
        <title>rRNA introns, odd ribosomes, and small enigmatic genomes across a large radiation of phyla.</title>
        <authorList>
            <person name="Brown C.T."/>
            <person name="Hug L.A."/>
            <person name="Thomas B.C."/>
            <person name="Sharon I."/>
            <person name="Castelle C.J."/>
            <person name="Singh A."/>
            <person name="Wilkins M.J."/>
            <person name="Williams K.H."/>
            <person name="Banfield J.F."/>
        </authorList>
    </citation>
    <scope>NUCLEOTIDE SEQUENCE [LARGE SCALE GENOMIC DNA]</scope>
</reference>
<proteinExistence type="predicted"/>
<sequence length="275" mass="31500">MSTSPTEFEKFLLKEYFRLGSINKVFTAHHLDLPISFAGYARLLTKFSIIKSAGPNSRFSESLDILTKLSSYKIPLEKVYHRFAPRRIQVSVNTLHRILHYTRLGLTRRQGTALLITSSQDSQSFLTGREQNTPNSQLGKRGDLALPMGHSRTGENPRDAIVRVLQQEVFTDQTIEGHFPWKIVPDHPQPVMYISIADIKVTVYHLIFDHDFQFSSFKLNTLKYRNLNRLLTDNLRPGIEDILKQHAGLLKNTKRITVPEFSSKLNLALLKVKDS</sequence>
<dbReference type="SUPFAM" id="SSF55811">
    <property type="entry name" value="Nudix"/>
    <property type="match status" value="1"/>
</dbReference>
<gene>
    <name evidence="1" type="ORF">UX01_C0005G0049</name>
</gene>
<accession>A0A837IIE6</accession>
<dbReference type="AlphaFoldDB" id="A0A837IIE6"/>
<evidence type="ECO:0000313" key="1">
    <source>
        <dbReference type="EMBL" id="KKU00372.1"/>
    </source>
</evidence>